<dbReference type="PANTHER" id="PTHR30273:SF2">
    <property type="entry name" value="PROTEIN FECR"/>
    <property type="match status" value="1"/>
</dbReference>
<keyword evidence="1" id="KW-0812">Transmembrane</keyword>
<keyword evidence="1" id="KW-0472">Membrane</keyword>
<evidence type="ECO:0000256" key="1">
    <source>
        <dbReference type="SAM" id="Phobius"/>
    </source>
</evidence>
<proteinExistence type="predicted"/>
<dbReference type="InterPro" id="IPR012373">
    <property type="entry name" value="Ferrdict_sens_TM"/>
</dbReference>
<comment type="caution">
    <text evidence="4">The sequence shown here is derived from an EMBL/GenBank/DDBJ whole genome shotgun (WGS) entry which is preliminary data.</text>
</comment>
<dbReference type="Pfam" id="PF04773">
    <property type="entry name" value="FecR"/>
    <property type="match status" value="1"/>
</dbReference>
<dbReference type="Gene3D" id="3.55.50.30">
    <property type="match status" value="1"/>
</dbReference>
<keyword evidence="5" id="KW-1185">Reference proteome</keyword>
<feature type="domain" description="FecR protein" evidence="2">
    <location>
        <begin position="143"/>
        <end position="235"/>
    </location>
</feature>
<gene>
    <name evidence="4" type="ORF">HH304_04010</name>
</gene>
<dbReference type="GO" id="GO:0016989">
    <property type="term" value="F:sigma factor antagonist activity"/>
    <property type="evidence" value="ECO:0007669"/>
    <property type="project" value="TreeGrafter"/>
</dbReference>
<dbReference type="InterPro" id="IPR006860">
    <property type="entry name" value="FecR"/>
</dbReference>
<dbReference type="Pfam" id="PF16344">
    <property type="entry name" value="FecR_C"/>
    <property type="match status" value="1"/>
</dbReference>
<dbReference type="RefSeq" id="WP_169678174.1">
    <property type="nucleotide sequence ID" value="NZ_JABBNU010000002.1"/>
</dbReference>
<dbReference type="Gene3D" id="2.60.120.1440">
    <property type="match status" value="1"/>
</dbReference>
<dbReference type="PANTHER" id="PTHR30273">
    <property type="entry name" value="PERIPLASMIC SIGNAL SENSOR AND SIGMA FACTOR ACTIVATOR FECR-RELATED"/>
    <property type="match status" value="1"/>
</dbReference>
<evidence type="ECO:0000259" key="2">
    <source>
        <dbReference type="Pfam" id="PF04773"/>
    </source>
</evidence>
<keyword evidence="1" id="KW-1133">Transmembrane helix</keyword>
<reference evidence="4 5" key="1">
    <citation type="submission" date="2020-04" db="EMBL/GenBank/DDBJ databases">
        <title>Flammeovirgaceae bacterium KN852 isolated from deep sea.</title>
        <authorList>
            <person name="Zhang D.-C."/>
        </authorList>
    </citation>
    <scope>NUCLEOTIDE SEQUENCE [LARGE SCALE GENOMIC DNA]</scope>
    <source>
        <strain evidence="4 5">KN852</strain>
    </source>
</reference>
<name>A0A848J301_9BACT</name>
<dbReference type="AlphaFoldDB" id="A0A848J301"/>
<organism evidence="4 5">
    <name type="scientific">Marinigracilibium pacificum</name>
    <dbReference type="NCBI Taxonomy" id="2729599"/>
    <lineage>
        <taxon>Bacteria</taxon>
        <taxon>Pseudomonadati</taxon>
        <taxon>Bacteroidota</taxon>
        <taxon>Cytophagia</taxon>
        <taxon>Cytophagales</taxon>
        <taxon>Flammeovirgaceae</taxon>
        <taxon>Marinigracilibium</taxon>
    </lineage>
</organism>
<dbReference type="Proteomes" id="UP000559010">
    <property type="component" value="Unassembled WGS sequence"/>
</dbReference>
<feature type="domain" description="Protein FecR C-terminal" evidence="3">
    <location>
        <begin position="280"/>
        <end position="348"/>
    </location>
</feature>
<evidence type="ECO:0000313" key="4">
    <source>
        <dbReference type="EMBL" id="NMM47552.1"/>
    </source>
</evidence>
<sequence length="354" mass="40852">MKISKHKYSNYTLADFLQDESFIDWVLNDKPVSNPWFDRLNNDESIVRHALQAETLIRKIKPLKPVFDDSRVERLKLRIDESIDKKESSLDSRQLSSKSYNYYYGVSVAACIAFIIILTFFLLPGNLSNGNFESQTITWVKKSTKDGQRLTLFLTDGSKIKLNSRSEIQYQQSFNENEVRLIKLKGEAFFEVAEDSTRPFRVYAGSTITEALGTSFNIKSEVNQTGISLVTGKVKVSDLQTSKRNEILIPGNKLLVISDSWKSISEFDFDEEIAWKDEVLVFKNADSQEVFSRLSKWFGVKFNLSEYDNQITWNYTGKFKNQTLKSVLTSIGYSEKFEFKIDDKEIIIKPMENK</sequence>
<feature type="transmembrane region" description="Helical" evidence="1">
    <location>
        <begin position="102"/>
        <end position="123"/>
    </location>
</feature>
<dbReference type="InterPro" id="IPR032508">
    <property type="entry name" value="FecR_C"/>
</dbReference>
<evidence type="ECO:0000313" key="5">
    <source>
        <dbReference type="Proteomes" id="UP000559010"/>
    </source>
</evidence>
<dbReference type="EMBL" id="JABBNU010000002">
    <property type="protein sequence ID" value="NMM47552.1"/>
    <property type="molecule type" value="Genomic_DNA"/>
</dbReference>
<accession>A0A848J301</accession>
<evidence type="ECO:0000259" key="3">
    <source>
        <dbReference type="Pfam" id="PF16344"/>
    </source>
</evidence>
<protein>
    <submittedName>
        <fullName evidence="4">DUF4974 domain-containing protein</fullName>
    </submittedName>
</protein>